<dbReference type="AlphaFoldDB" id="A0A839DSD4"/>
<feature type="compositionally biased region" description="Pro residues" evidence="1">
    <location>
        <begin position="58"/>
        <end position="75"/>
    </location>
</feature>
<comment type="caution">
    <text evidence="3">The sequence shown here is derived from an EMBL/GenBank/DDBJ whole genome shotgun (WGS) entry which is preliminary data.</text>
</comment>
<dbReference type="SUPFAM" id="SSF63829">
    <property type="entry name" value="Calcium-dependent phosphotriesterase"/>
    <property type="match status" value="1"/>
</dbReference>
<dbReference type="PROSITE" id="PS51257">
    <property type="entry name" value="PROKAR_LIPOPROTEIN"/>
    <property type="match status" value="1"/>
</dbReference>
<keyword evidence="4" id="KW-1185">Reference proteome</keyword>
<protein>
    <submittedName>
        <fullName evidence="3">Glucose/arabinose dehydrogenase</fullName>
    </submittedName>
</protein>
<dbReference type="Pfam" id="PF07995">
    <property type="entry name" value="GSDH"/>
    <property type="match status" value="1"/>
</dbReference>
<feature type="domain" description="Glucose/Sorbosone dehydrogenase" evidence="2">
    <location>
        <begin position="94"/>
        <end position="297"/>
    </location>
</feature>
<organism evidence="3 4">
    <name type="scientific">Halosaccharopolyspora lacisalsi</name>
    <dbReference type="NCBI Taxonomy" id="1000566"/>
    <lineage>
        <taxon>Bacteria</taxon>
        <taxon>Bacillati</taxon>
        <taxon>Actinomycetota</taxon>
        <taxon>Actinomycetes</taxon>
        <taxon>Pseudonocardiales</taxon>
        <taxon>Pseudonocardiaceae</taxon>
        <taxon>Halosaccharopolyspora</taxon>
    </lineage>
</organism>
<evidence type="ECO:0000259" key="2">
    <source>
        <dbReference type="Pfam" id="PF07995"/>
    </source>
</evidence>
<dbReference type="RefSeq" id="WP_328795855.1">
    <property type="nucleotide sequence ID" value="NZ_JACGWZ010000001.1"/>
</dbReference>
<reference evidence="3 4" key="1">
    <citation type="submission" date="2020-07" db="EMBL/GenBank/DDBJ databases">
        <title>Sequencing the genomes of 1000 actinobacteria strains.</title>
        <authorList>
            <person name="Klenk H.-P."/>
        </authorList>
    </citation>
    <scope>NUCLEOTIDE SEQUENCE [LARGE SCALE GENOMIC DNA]</scope>
    <source>
        <strain evidence="3 4">DSM 45975</strain>
    </source>
</reference>
<feature type="region of interest" description="Disordered" evidence="1">
    <location>
        <begin position="364"/>
        <end position="388"/>
    </location>
</feature>
<dbReference type="Proteomes" id="UP000569329">
    <property type="component" value="Unassembled WGS sequence"/>
</dbReference>
<dbReference type="InterPro" id="IPR012938">
    <property type="entry name" value="Glc/Sorbosone_DH"/>
</dbReference>
<gene>
    <name evidence="3" type="ORF">FHX42_000505</name>
</gene>
<evidence type="ECO:0000313" key="3">
    <source>
        <dbReference type="EMBL" id="MBA8823176.1"/>
    </source>
</evidence>
<proteinExistence type="predicted"/>
<evidence type="ECO:0000313" key="4">
    <source>
        <dbReference type="Proteomes" id="UP000569329"/>
    </source>
</evidence>
<name>A0A839DSD4_9PSEU</name>
<feature type="region of interest" description="Disordered" evidence="1">
    <location>
        <begin position="34"/>
        <end position="82"/>
    </location>
</feature>
<accession>A0A839DSD4</accession>
<dbReference type="EMBL" id="JACGWZ010000001">
    <property type="protein sequence ID" value="MBA8823176.1"/>
    <property type="molecule type" value="Genomic_DNA"/>
</dbReference>
<dbReference type="Gene3D" id="2.120.10.30">
    <property type="entry name" value="TolB, C-terminal domain"/>
    <property type="match status" value="1"/>
</dbReference>
<evidence type="ECO:0000256" key="1">
    <source>
        <dbReference type="SAM" id="MobiDB-lite"/>
    </source>
</evidence>
<sequence>MATWFRDRRAPSRVGAALVLSIALAGCAQFPEEHSRAWHPNPSLEPKAGPKPYVEGQQPPPSRLTPPETSPPPPRGCQDPDPAVVATCLDPVGAIAVLPNGRGALVGERSTGRVLRVSEGSAPVEVARIPVDATGGGGLTGLTLSPSYAEDRLAYAYATTATGNRVVRIAPGDPPEPILTGIPRGPSGNAGAITTDGKGALLVATGNAGSPARAGDPASLAGKVLRINAFGDPAEGNPTPTEPVVSSGVTEPGGMCAAPGGSAYWITDHERNRDALYRLRPGEPLGAPSWTWQDSPGASACVAMKGMLVVGLTDAEALYTMRPAASGGFTGEPRTTMRDTYGRFSAAARGPKGLLWLGTANKAGGNPISSDDRVIRIKPPSGGTADKE</sequence>
<dbReference type="InterPro" id="IPR011042">
    <property type="entry name" value="6-blade_b-propeller_TolB-like"/>
</dbReference>